<feature type="domain" description="DSBA-like thioredoxin" evidence="1">
    <location>
        <begin position="10"/>
        <end position="212"/>
    </location>
</feature>
<dbReference type="InterPro" id="IPR001853">
    <property type="entry name" value="DSBA-like_thioredoxin_dom"/>
</dbReference>
<reference evidence="2 3" key="1">
    <citation type="journal article" date="2018" name="Evol. Lett.">
        <title>Horizontal gene cluster transfer increased hallucinogenic mushroom diversity.</title>
        <authorList>
            <person name="Reynolds H.T."/>
            <person name="Vijayakumar V."/>
            <person name="Gluck-Thaler E."/>
            <person name="Korotkin H.B."/>
            <person name="Matheny P.B."/>
            <person name="Slot J.C."/>
        </authorList>
    </citation>
    <scope>NUCLEOTIDE SEQUENCE [LARGE SCALE GENOMIC DNA]</scope>
    <source>
        <strain evidence="2 3">2631</strain>
    </source>
</reference>
<sequence length="242" mass="26552">MSTRLVKLTVLTDFTCANCCVGQHELLNAVTYCQDTLRLPLQFEIEHLPFRLINSTILPDDSKVDKTDFFLTHIGKEKFSKMSDAVSKWAEEKGIPISFRGVMSQTIRAHRLCQKAYKIGGQAKQIPLMCAVFKAYMEEGRDIADINVLAELAESSGTMSKDDAIKFLESDELEKEVDAMTNEARSKGITGVPMTIIDGKWAVSGGQSSDVFIQIFKKLAVAGVHSAPSPFSGPVTDAVLVA</sequence>
<gene>
    <name evidence="2" type="ORF">CVT25_010814</name>
</gene>
<dbReference type="GO" id="GO:0016491">
    <property type="term" value="F:oxidoreductase activity"/>
    <property type="evidence" value="ECO:0007669"/>
    <property type="project" value="InterPro"/>
</dbReference>
<organism evidence="2 3">
    <name type="scientific">Psilocybe cyanescens</name>
    <dbReference type="NCBI Taxonomy" id="93625"/>
    <lineage>
        <taxon>Eukaryota</taxon>
        <taxon>Fungi</taxon>
        <taxon>Dikarya</taxon>
        <taxon>Basidiomycota</taxon>
        <taxon>Agaricomycotina</taxon>
        <taxon>Agaricomycetes</taxon>
        <taxon>Agaricomycetidae</taxon>
        <taxon>Agaricales</taxon>
        <taxon>Agaricineae</taxon>
        <taxon>Strophariaceae</taxon>
        <taxon>Psilocybe</taxon>
    </lineage>
</organism>
<dbReference type="Proteomes" id="UP000283269">
    <property type="component" value="Unassembled WGS sequence"/>
</dbReference>
<keyword evidence="3" id="KW-1185">Reference proteome</keyword>
<dbReference type="InterPro" id="IPR036249">
    <property type="entry name" value="Thioredoxin-like_sf"/>
</dbReference>
<dbReference type="Gene3D" id="3.40.30.10">
    <property type="entry name" value="Glutaredoxin"/>
    <property type="match status" value="1"/>
</dbReference>
<dbReference type="PANTHER" id="PTHR13887">
    <property type="entry name" value="GLUTATHIONE S-TRANSFERASE KAPPA"/>
    <property type="match status" value="1"/>
</dbReference>
<evidence type="ECO:0000259" key="1">
    <source>
        <dbReference type="Pfam" id="PF01323"/>
    </source>
</evidence>
<evidence type="ECO:0000313" key="3">
    <source>
        <dbReference type="Proteomes" id="UP000283269"/>
    </source>
</evidence>
<dbReference type="InParanoid" id="A0A409WF80"/>
<dbReference type="OrthoDB" id="1930760at2759"/>
<accession>A0A409WF80</accession>
<comment type="caution">
    <text evidence="2">The sequence shown here is derived from an EMBL/GenBank/DDBJ whole genome shotgun (WGS) entry which is preliminary data.</text>
</comment>
<dbReference type="EMBL" id="NHYD01003443">
    <property type="protein sequence ID" value="PPQ77120.1"/>
    <property type="molecule type" value="Genomic_DNA"/>
</dbReference>
<dbReference type="SUPFAM" id="SSF52833">
    <property type="entry name" value="Thioredoxin-like"/>
    <property type="match status" value="1"/>
</dbReference>
<protein>
    <recommendedName>
        <fullName evidence="1">DSBA-like thioredoxin domain-containing protein</fullName>
    </recommendedName>
</protein>
<dbReference type="PANTHER" id="PTHR13887:SF41">
    <property type="entry name" value="THIOREDOXIN SUPERFAMILY PROTEIN"/>
    <property type="match status" value="1"/>
</dbReference>
<dbReference type="STRING" id="93625.A0A409WF80"/>
<proteinExistence type="predicted"/>
<name>A0A409WF80_PSICY</name>
<dbReference type="Pfam" id="PF01323">
    <property type="entry name" value="DSBA"/>
    <property type="match status" value="1"/>
</dbReference>
<evidence type="ECO:0000313" key="2">
    <source>
        <dbReference type="EMBL" id="PPQ77120.1"/>
    </source>
</evidence>
<dbReference type="AlphaFoldDB" id="A0A409WF80"/>